<organism evidence="2 3">
    <name type="scientific">Methanoregula boonei (strain DSM 21154 / JCM 14090 / 6A8)</name>
    <dbReference type="NCBI Taxonomy" id="456442"/>
    <lineage>
        <taxon>Archaea</taxon>
        <taxon>Methanobacteriati</taxon>
        <taxon>Methanobacteriota</taxon>
        <taxon>Stenosarchaea group</taxon>
        <taxon>Methanomicrobia</taxon>
        <taxon>Methanomicrobiales</taxon>
        <taxon>Methanoregulaceae</taxon>
        <taxon>Methanoregula</taxon>
    </lineage>
</organism>
<name>A7I4H3_METB6</name>
<dbReference type="RefSeq" id="WP_011991122.1">
    <property type="nucleotide sequence ID" value="NC_009712.1"/>
</dbReference>
<dbReference type="eggNOG" id="arCOG07678">
    <property type="taxonomic scope" value="Archaea"/>
</dbReference>
<feature type="transmembrane region" description="Helical" evidence="1">
    <location>
        <begin position="154"/>
        <end position="178"/>
    </location>
</feature>
<feature type="transmembrane region" description="Helical" evidence="1">
    <location>
        <begin position="67"/>
        <end position="83"/>
    </location>
</feature>
<evidence type="ECO:0000313" key="3">
    <source>
        <dbReference type="Proteomes" id="UP000002408"/>
    </source>
</evidence>
<keyword evidence="1" id="KW-0812">Transmembrane</keyword>
<feature type="transmembrane region" description="Helical" evidence="1">
    <location>
        <begin position="42"/>
        <end position="60"/>
    </location>
</feature>
<protein>
    <submittedName>
        <fullName evidence="2">Uncharacterized protein</fullName>
    </submittedName>
</protein>
<dbReference type="OrthoDB" id="110869at2157"/>
<feature type="transmembrane region" description="Helical" evidence="1">
    <location>
        <begin position="12"/>
        <end position="36"/>
    </location>
</feature>
<dbReference type="Proteomes" id="UP000002408">
    <property type="component" value="Chromosome"/>
</dbReference>
<keyword evidence="1" id="KW-1133">Transmembrane helix</keyword>
<proteinExistence type="predicted"/>
<evidence type="ECO:0000313" key="2">
    <source>
        <dbReference type="EMBL" id="ABS54634.1"/>
    </source>
</evidence>
<feature type="transmembrane region" description="Helical" evidence="1">
    <location>
        <begin position="89"/>
        <end position="109"/>
    </location>
</feature>
<keyword evidence="1" id="KW-0472">Membrane</keyword>
<accession>A7I4H3</accession>
<dbReference type="EMBL" id="CP000780">
    <property type="protein sequence ID" value="ABS54634.1"/>
    <property type="molecule type" value="Genomic_DNA"/>
</dbReference>
<gene>
    <name evidence="2" type="ordered locus">Mboo_0110</name>
</gene>
<keyword evidence="3" id="KW-1185">Reference proteome</keyword>
<sequence>MKNVSRPTYSYLILVIGLIVIDTLLAWVSAGISHLISPTLPAGVAVIALAAAFMVIFTLWFGMYGAIAAYVGGLFGASIFGGMSGSVALYLSLANLWMVLVPLAAFRIFEANAAIESRRDLFHLVLFGAILNNIIAAAWGSISLAVGGVIGWNGIMAAFVPWFAGNAIFTIIIAPLVLSRYTPRAEKSKVFVRNFWF</sequence>
<feature type="transmembrane region" description="Helical" evidence="1">
    <location>
        <begin position="121"/>
        <end position="142"/>
    </location>
</feature>
<dbReference type="HOGENOM" id="CLU_120321_0_0_2"/>
<dbReference type="STRING" id="456442.Mboo_0110"/>
<dbReference type="KEGG" id="mbn:Mboo_0110"/>
<reference evidence="3" key="1">
    <citation type="journal article" date="2015" name="Microbiology">
        <title>Genome of Methanoregula boonei 6A8 reveals adaptations to oligotrophic peatland environments.</title>
        <authorList>
            <person name="Braeuer S."/>
            <person name="Cadillo-Quiroz H."/>
            <person name="Kyrpides N."/>
            <person name="Woyke T."/>
            <person name="Goodwin L."/>
            <person name="Detter C."/>
            <person name="Podell S."/>
            <person name="Yavitt J.B."/>
            <person name="Zinder S.H."/>
        </authorList>
    </citation>
    <scope>NUCLEOTIDE SEQUENCE [LARGE SCALE GENOMIC DNA]</scope>
    <source>
        <strain evidence="3">DSM 21154 / JCM 14090 / 6A8</strain>
    </source>
</reference>
<evidence type="ECO:0000256" key="1">
    <source>
        <dbReference type="SAM" id="Phobius"/>
    </source>
</evidence>
<dbReference type="GeneID" id="5412265"/>
<dbReference type="AlphaFoldDB" id="A7I4H3"/>